<organism evidence="2 3">
    <name type="scientific">Lentinula lateritia</name>
    <dbReference type="NCBI Taxonomy" id="40482"/>
    <lineage>
        <taxon>Eukaryota</taxon>
        <taxon>Fungi</taxon>
        <taxon>Dikarya</taxon>
        <taxon>Basidiomycota</taxon>
        <taxon>Agaricomycotina</taxon>
        <taxon>Agaricomycetes</taxon>
        <taxon>Agaricomycetidae</taxon>
        <taxon>Agaricales</taxon>
        <taxon>Marasmiineae</taxon>
        <taxon>Omphalotaceae</taxon>
        <taxon>Lentinula</taxon>
    </lineage>
</organism>
<feature type="non-terminal residue" evidence="2">
    <location>
        <position position="1"/>
    </location>
</feature>
<protein>
    <submittedName>
        <fullName evidence="2">Uncharacterized protein</fullName>
    </submittedName>
</protein>
<dbReference type="EMBL" id="JANVFT010000026">
    <property type="protein sequence ID" value="KAJ4496694.1"/>
    <property type="molecule type" value="Genomic_DNA"/>
</dbReference>
<evidence type="ECO:0000313" key="3">
    <source>
        <dbReference type="Proteomes" id="UP001150217"/>
    </source>
</evidence>
<keyword evidence="3" id="KW-1185">Reference proteome</keyword>
<feature type="compositionally biased region" description="Basic residues" evidence="1">
    <location>
        <begin position="62"/>
        <end position="71"/>
    </location>
</feature>
<feature type="compositionally biased region" description="Polar residues" evidence="1">
    <location>
        <begin position="33"/>
        <end position="43"/>
    </location>
</feature>
<dbReference type="Proteomes" id="UP001150217">
    <property type="component" value="Unassembled WGS sequence"/>
</dbReference>
<accession>A0ABQ8VNA6</accession>
<comment type="caution">
    <text evidence="2">The sequence shown here is derived from an EMBL/GenBank/DDBJ whole genome shotgun (WGS) entry which is preliminary data.</text>
</comment>
<evidence type="ECO:0000313" key="2">
    <source>
        <dbReference type="EMBL" id="KAJ4496694.1"/>
    </source>
</evidence>
<feature type="region of interest" description="Disordered" evidence="1">
    <location>
        <begin position="15"/>
        <end position="43"/>
    </location>
</feature>
<gene>
    <name evidence="2" type="ORF">C8R41DRAFT_736137</name>
</gene>
<feature type="non-terminal residue" evidence="2">
    <location>
        <position position="314"/>
    </location>
</feature>
<feature type="region of interest" description="Disordered" evidence="1">
    <location>
        <begin position="56"/>
        <end position="78"/>
    </location>
</feature>
<reference evidence="2" key="1">
    <citation type="submission" date="2022-08" db="EMBL/GenBank/DDBJ databases">
        <title>A Global Phylogenomic Analysis of the Shiitake Genus Lentinula.</title>
        <authorList>
            <consortium name="DOE Joint Genome Institute"/>
            <person name="Sierra-Patev S."/>
            <person name="Min B."/>
            <person name="Naranjo-Ortiz M."/>
            <person name="Looney B."/>
            <person name="Konkel Z."/>
            <person name="Slot J.C."/>
            <person name="Sakamoto Y."/>
            <person name="Steenwyk J.L."/>
            <person name="Rokas A."/>
            <person name="Carro J."/>
            <person name="Camarero S."/>
            <person name="Ferreira P."/>
            <person name="Molpeceres G."/>
            <person name="Ruiz-Duenas F.J."/>
            <person name="Serrano A."/>
            <person name="Henrissat B."/>
            <person name="Drula E."/>
            <person name="Hughes K.W."/>
            <person name="Mata J.L."/>
            <person name="Ishikawa N.K."/>
            <person name="Vargas-Isla R."/>
            <person name="Ushijima S."/>
            <person name="Smith C.A."/>
            <person name="Ahrendt S."/>
            <person name="Andreopoulos W."/>
            <person name="He G."/>
            <person name="Labutti K."/>
            <person name="Lipzen A."/>
            <person name="Ng V."/>
            <person name="Riley R."/>
            <person name="Sandor L."/>
            <person name="Barry K."/>
            <person name="Martinez A.T."/>
            <person name="Xiao Y."/>
            <person name="Gibbons J.G."/>
            <person name="Terashima K."/>
            <person name="Grigoriev I.V."/>
            <person name="Hibbett D.S."/>
        </authorList>
    </citation>
    <scope>NUCLEOTIDE SEQUENCE</scope>
    <source>
        <strain evidence="2">RHP3577 ss4</strain>
    </source>
</reference>
<evidence type="ECO:0000256" key="1">
    <source>
        <dbReference type="SAM" id="MobiDB-lite"/>
    </source>
</evidence>
<sequence length="314" mass="34969">PSQCRPYSSLQMLATLGGDSSSSVGTRGHPRVTATSGFPSMTTINRTNQMRLEHASASLPHNPRKKTRGKATRPPSIGQPALPTIRSCIIEAEGGVEVANIDLLVYPPMPPVSTQNHFGLPRHTYVYSRNAESLKLILTKLGLHFEFNHLPISTSIQDILAHAVTKICERYTSEALPDISIPLIGHERLPLQLLGFTNRGRANGVHMSPRLTTMSFPASMTLQDLLSNTRDFAIARWSITHQNRFQIYTIIRTYPFEAKFSLLDVHLGQNAMVSSHRCLSKRLYKMFAHDSDANLQFSAIDDEEMEDSCDEDSV</sequence>
<feature type="compositionally biased region" description="Polar residues" evidence="1">
    <location>
        <begin position="15"/>
        <end position="25"/>
    </location>
</feature>
<proteinExistence type="predicted"/>
<name>A0ABQ8VNA6_9AGAR</name>